<keyword evidence="3" id="KW-1185">Reference proteome</keyword>
<name>A0AA40B2L6_9PEZI</name>
<dbReference type="EMBL" id="JAUKTV010000010">
    <property type="protein sequence ID" value="KAK0726534.1"/>
    <property type="molecule type" value="Genomic_DNA"/>
</dbReference>
<dbReference type="AlphaFoldDB" id="A0AA40B2L6"/>
<proteinExistence type="predicted"/>
<accession>A0AA40B2L6</accession>
<dbReference type="Proteomes" id="UP001172159">
    <property type="component" value="Unassembled WGS sequence"/>
</dbReference>
<reference evidence="2" key="1">
    <citation type="submission" date="2023-06" db="EMBL/GenBank/DDBJ databases">
        <title>Genome-scale phylogeny and comparative genomics of the fungal order Sordariales.</title>
        <authorList>
            <consortium name="Lawrence Berkeley National Laboratory"/>
            <person name="Hensen N."/>
            <person name="Bonometti L."/>
            <person name="Westerberg I."/>
            <person name="Brannstrom I.O."/>
            <person name="Guillou S."/>
            <person name="Cros-Aarteil S."/>
            <person name="Calhoun S."/>
            <person name="Haridas S."/>
            <person name="Kuo A."/>
            <person name="Mondo S."/>
            <person name="Pangilinan J."/>
            <person name="Riley R."/>
            <person name="Labutti K."/>
            <person name="Andreopoulos B."/>
            <person name="Lipzen A."/>
            <person name="Chen C."/>
            <person name="Yanf M."/>
            <person name="Daum C."/>
            <person name="Ng V."/>
            <person name="Clum A."/>
            <person name="Steindorff A."/>
            <person name="Ohm R."/>
            <person name="Martin F."/>
            <person name="Silar P."/>
            <person name="Natvig D."/>
            <person name="Lalanne C."/>
            <person name="Gautier V."/>
            <person name="Ament-Velasquez S.L."/>
            <person name="Kruys A."/>
            <person name="Hutchinson M.I."/>
            <person name="Powell A.J."/>
            <person name="Barry K."/>
            <person name="Miller A.N."/>
            <person name="Grigoriev I.V."/>
            <person name="Debuchy R."/>
            <person name="Gladieux P."/>
            <person name="Thoren M.H."/>
            <person name="Johannesson H."/>
        </authorList>
    </citation>
    <scope>NUCLEOTIDE SEQUENCE</scope>
    <source>
        <strain evidence="2">CBS 540.89</strain>
    </source>
</reference>
<feature type="signal peptide" evidence="1">
    <location>
        <begin position="1"/>
        <end position="17"/>
    </location>
</feature>
<keyword evidence="1" id="KW-0732">Signal</keyword>
<evidence type="ECO:0000256" key="1">
    <source>
        <dbReference type="SAM" id="SignalP"/>
    </source>
</evidence>
<evidence type="ECO:0000313" key="2">
    <source>
        <dbReference type="EMBL" id="KAK0726534.1"/>
    </source>
</evidence>
<gene>
    <name evidence="2" type="ORF">B0T21DRAFT_385755</name>
</gene>
<organism evidence="2 3">
    <name type="scientific">Apiosordaria backusii</name>
    <dbReference type="NCBI Taxonomy" id="314023"/>
    <lineage>
        <taxon>Eukaryota</taxon>
        <taxon>Fungi</taxon>
        <taxon>Dikarya</taxon>
        <taxon>Ascomycota</taxon>
        <taxon>Pezizomycotina</taxon>
        <taxon>Sordariomycetes</taxon>
        <taxon>Sordariomycetidae</taxon>
        <taxon>Sordariales</taxon>
        <taxon>Lasiosphaeriaceae</taxon>
        <taxon>Apiosordaria</taxon>
    </lineage>
</organism>
<sequence>MLKSLFLLIGFALSVAALPGSHVLNADATTTTVVSGIWATSYPSFSTSTQPASTQASIQPDPIDDPGRLWVTYRRYIPPQHVDPNFRLRCEYDIFESRASVDPFNVCLHPYKKIWLVGIEADCDQGYRMPIPTFPIGFDPCGVSTGCFYQPDGQKVVCDNGEYPCLIVNQENNWVQCADNKEDPGDIMSGYGAYARLQCDGFPTQ</sequence>
<comment type="caution">
    <text evidence="2">The sequence shown here is derived from an EMBL/GenBank/DDBJ whole genome shotgun (WGS) entry which is preliminary data.</text>
</comment>
<protein>
    <submittedName>
        <fullName evidence="2">Uncharacterized protein</fullName>
    </submittedName>
</protein>
<evidence type="ECO:0000313" key="3">
    <source>
        <dbReference type="Proteomes" id="UP001172159"/>
    </source>
</evidence>
<feature type="chain" id="PRO_5041346375" evidence="1">
    <location>
        <begin position="18"/>
        <end position="205"/>
    </location>
</feature>